<dbReference type="InterPro" id="IPR001638">
    <property type="entry name" value="Solute-binding_3/MltF_N"/>
</dbReference>
<comment type="similarity">
    <text evidence="1">Belongs to the bacterial solute-binding protein 3 family.</text>
</comment>
<dbReference type="SUPFAM" id="SSF53850">
    <property type="entry name" value="Periplasmic binding protein-like II"/>
    <property type="match status" value="1"/>
</dbReference>
<keyword evidence="6" id="KW-1185">Reference proteome</keyword>
<feature type="domain" description="Ionotropic glutamate receptor C-terminal" evidence="4">
    <location>
        <begin position="19"/>
        <end position="242"/>
    </location>
</feature>
<keyword evidence="2" id="KW-0732">Signal</keyword>
<evidence type="ECO:0000313" key="6">
    <source>
        <dbReference type="Proteomes" id="UP001222680"/>
    </source>
</evidence>
<dbReference type="InterPro" id="IPR001320">
    <property type="entry name" value="Iontro_rcpt_C"/>
</dbReference>
<evidence type="ECO:0000256" key="1">
    <source>
        <dbReference type="ARBA" id="ARBA00010333"/>
    </source>
</evidence>
<dbReference type="RefSeq" id="WP_035608573.1">
    <property type="nucleotide sequence ID" value="NZ_AP028097.1"/>
</dbReference>
<reference evidence="5 6" key="1">
    <citation type="submission" date="2022-02" db="EMBL/GenBank/DDBJ databases">
        <title>Phenotypic, genotypic and serological characterization of Edwardsiella ictaluri from catfish and ornamental fish species.</title>
        <authorList>
            <person name="Rose D."/>
            <person name="Tekedar H.C."/>
            <person name="Waldbieser G.C."/>
            <person name="Aarattuthodi S."/>
            <person name="Griffin M.J."/>
        </authorList>
    </citation>
    <scope>NUCLEOTIDE SEQUENCE [LARGE SCALE GENOMIC DNA]</scope>
    <source>
        <strain evidence="5 6">13 TAL-140 K3</strain>
    </source>
</reference>
<name>A0ABY8GL59_EDWIC</name>
<dbReference type="EMBL" id="CP092014">
    <property type="protein sequence ID" value="WFN98091.1"/>
    <property type="molecule type" value="Genomic_DNA"/>
</dbReference>
<evidence type="ECO:0000313" key="5">
    <source>
        <dbReference type="EMBL" id="WFN98091.1"/>
    </source>
</evidence>
<protein>
    <submittedName>
        <fullName evidence="5">Transporter substrate-binding domain-containing protein</fullName>
    </submittedName>
</protein>
<dbReference type="Gene3D" id="3.40.190.10">
    <property type="entry name" value="Periplasmic binding protein-like II"/>
    <property type="match status" value="2"/>
</dbReference>
<dbReference type="SMART" id="SM00062">
    <property type="entry name" value="PBPb"/>
    <property type="match status" value="1"/>
</dbReference>
<dbReference type="PANTHER" id="PTHR35936:SF36">
    <property type="entry name" value="ABC TRANSPORTER ARGININE-BINDING PROTEIN 1"/>
    <property type="match status" value="1"/>
</dbReference>
<evidence type="ECO:0000256" key="2">
    <source>
        <dbReference type="ARBA" id="ARBA00022729"/>
    </source>
</evidence>
<proteinExistence type="inferred from homology"/>
<dbReference type="Pfam" id="PF00497">
    <property type="entry name" value="SBP_bac_3"/>
    <property type="match status" value="1"/>
</dbReference>
<dbReference type="GeneID" id="69540531"/>
<evidence type="ECO:0000259" key="3">
    <source>
        <dbReference type="SMART" id="SM00062"/>
    </source>
</evidence>
<dbReference type="SMART" id="SM00079">
    <property type="entry name" value="PBPe"/>
    <property type="match status" value="1"/>
</dbReference>
<evidence type="ECO:0000259" key="4">
    <source>
        <dbReference type="SMART" id="SM00079"/>
    </source>
</evidence>
<dbReference type="PANTHER" id="PTHR35936">
    <property type="entry name" value="MEMBRANE-BOUND LYTIC MUREIN TRANSGLYCOSYLASE F"/>
    <property type="match status" value="1"/>
</dbReference>
<gene>
    <name evidence="5" type="ORF">MAY91_05740</name>
</gene>
<organism evidence="5 6">
    <name type="scientific">Edwardsiella ictaluri</name>
    <dbReference type="NCBI Taxonomy" id="67780"/>
    <lineage>
        <taxon>Bacteria</taxon>
        <taxon>Pseudomonadati</taxon>
        <taxon>Pseudomonadota</taxon>
        <taxon>Gammaproteobacteria</taxon>
        <taxon>Enterobacterales</taxon>
        <taxon>Hafniaceae</taxon>
        <taxon>Edwardsiella</taxon>
    </lineage>
</organism>
<accession>A0ABY8GL59</accession>
<feature type="domain" description="Solute-binding protein family 3/N-terminal" evidence="3">
    <location>
        <begin position="19"/>
        <end position="242"/>
    </location>
</feature>
<sequence length="242" mass="27315">MSTVVVFGILSSPAIATTELNVAVAANSPPMLSKSPSGKIEGVEMDIFNAFCKKNDCTLRVKEYTFEGMLGALASGQADVAFSAISITPKREAVMDFSKPYYENSWNLVSMTSRNIKITDLSQLKKYKIGYPRGMAYSGLIKSKLQPKGYYQLSDVRLYPSYSETMQDLKNGNIDLAFVEDPVLIFYKNKKNYPIINSYSFKRMDSLGFAFKKNSPLRNQFNQFLDEEGQEKINVIVDKWMK</sequence>
<dbReference type="Proteomes" id="UP001222680">
    <property type="component" value="Chromosome"/>
</dbReference>